<organism evidence="1 2">
    <name type="scientific">Pseudomonas phage PaBG</name>
    <dbReference type="NCBI Taxonomy" id="1335230"/>
    <lineage>
        <taxon>Viruses</taxon>
        <taxon>Duplodnaviria</taxon>
        <taxon>Heunggongvirae</taxon>
        <taxon>Uroviricota</taxon>
        <taxon>Caudoviricetes</taxon>
        <taxon>Baikalvirus</taxon>
        <taxon>Baikalvirus PaBG</taxon>
    </lineage>
</organism>
<reference evidence="1 2" key="1">
    <citation type="journal article" date="2014" name="Genome Announc.">
        <title>Complete Genome Sequence of the Novel Giant Pseudomonas Phage PaBG.</title>
        <authorList>
            <person name="Sykilinda N.N."/>
            <person name="Bondar A.A."/>
            <person name="Gorshkova A.S."/>
            <person name="Kurochkina L.P."/>
            <person name="Kulikov E.E."/>
            <person name="Shneider M.M."/>
            <person name="Kadykov V.A."/>
            <person name="Solovjeva N.V."/>
            <person name="Kabilov M.R."/>
            <person name="Mesyanzhinov V.V."/>
            <person name="Vlassov V.V."/>
            <person name="Drukker V.V."/>
            <person name="Miroshnikov K.A."/>
        </authorList>
    </citation>
    <scope>NUCLEOTIDE SEQUENCE [LARGE SCALE GENOMIC DNA]</scope>
</reference>
<dbReference type="RefSeq" id="YP_008433424.1">
    <property type="nucleotide sequence ID" value="NC_022096.1"/>
</dbReference>
<sequence>MANPFEDFIQLELPKRPWMAADVQEESVIVRRGAGPRQLQGVVLGEGQVLGMKDGVLQGVAAGAGGTGADAVSFVQETPATTWTITHNRNNVNVSVSVYDADGKAFTPDEIVVAANTVTITVLEASAGHVVLFFIPVPEEPAP</sequence>
<dbReference type="KEGG" id="vg:16574779"/>
<dbReference type="Proteomes" id="UP000015545">
    <property type="component" value="Segment"/>
</dbReference>
<dbReference type="EMBL" id="KF147891">
    <property type="protein sequence ID" value="AGS81977.1"/>
    <property type="molecule type" value="Genomic_DNA"/>
</dbReference>
<protein>
    <submittedName>
        <fullName evidence="1">Uncharacterized protein</fullName>
    </submittedName>
</protein>
<proteinExistence type="predicted"/>
<name>S5VV51_9CAUD</name>
<keyword evidence="2" id="KW-1185">Reference proteome</keyword>
<evidence type="ECO:0000313" key="1">
    <source>
        <dbReference type="EMBL" id="AGS81977.1"/>
    </source>
</evidence>
<evidence type="ECO:0000313" key="2">
    <source>
        <dbReference type="Proteomes" id="UP000015545"/>
    </source>
</evidence>
<accession>S5VV51</accession>
<gene>
    <name evidence="1" type="ORF">PaBG_00093</name>
</gene>